<dbReference type="PANTHER" id="PTHR30606">
    <property type="entry name" value="LIPID A BIOSYNTHESIS LAUROYL ACYLTRANSFERASE"/>
    <property type="match status" value="1"/>
</dbReference>
<dbReference type="InterPro" id="IPR004960">
    <property type="entry name" value="LipA_acyltrans"/>
</dbReference>
<accession>A0ABP8FU88</accession>
<keyword evidence="3" id="KW-0997">Cell inner membrane</keyword>
<name>A0ABP8FU88_9SPHI</name>
<keyword evidence="6 8" id="KW-0012">Acyltransferase</keyword>
<dbReference type="GO" id="GO:0016746">
    <property type="term" value="F:acyltransferase activity"/>
    <property type="evidence" value="ECO:0007669"/>
    <property type="project" value="UniProtKB-KW"/>
</dbReference>
<feature type="transmembrane region" description="Helical" evidence="7">
    <location>
        <begin position="12"/>
        <end position="40"/>
    </location>
</feature>
<gene>
    <name evidence="8" type="ORF">GCM10023149_05830</name>
</gene>
<keyword evidence="5 7" id="KW-0472">Membrane</keyword>
<evidence type="ECO:0000256" key="3">
    <source>
        <dbReference type="ARBA" id="ARBA00022519"/>
    </source>
</evidence>
<protein>
    <submittedName>
        <fullName evidence="8">Lysophospholipid acyltransferase family protein</fullName>
    </submittedName>
</protein>
<dbReference type="CDD" id="cd07984">
    <property type="entry name" value="LPLAT_LABLAT-like"/>
    <property type="match status" value="1"/>
</dbReference>
<keyword evidence="7" id="KW-1133">Transmembrane helix</keyword>
<dbReference type="EMBL" id="BAABFT010000001">
    <property type="protein sequence ID" value="GAA4310973.1"/>
    <property type="molecule type" value="Genomic_DNA"/>
</dbReference>
<dbReference type="RefSeq" id="WP_345209488.1">
    <property type="nucleotide sequence ID" value="NZ_BAABFT010000001.1"/>
</dbReference>
<organism evidence="8 9">
    <name type="scientific">Mucilaginibacter gynuensis</name>
    <dbReference type="NCBI Taxonomy" id="1302236"/>
    <lineage>
        <taxon>Bacteria</taxon>
        <taxon>Pseudomonadati</taxon>
        <taxon>Bacteroidota</taxon>
        <taxon>Sphingobacteriia</taxon>
        <taxon>Sphingobacteriales</taxon>
        <taxon>Sphingobacteriaceae</taxon>
        <taxon>Mucilaginibacter</taxon>
    </lineage>
</organism>
<sequence length="293" mass="34632">MINKGLSYIGIFFLYLVSLLPFWFLYLISDVIFVLVYHVIGYRRGVVRENLANSFPEKSEAERREIERKFFRYFADLVVETVKCISISEKTILTRMNVLNTELLDEYFGKGKSVIGAVGHYGNWEIAAQRFSFITGERRMIIYKPLSNKIYDDFFIRIRSRFGATLVAMRNTLRKMAEYRKNLSISVLVADQTPVKHEAHYFTTFLNQPTAVFLGVEKVSKMLDAVVIFCDIKRVKRGYYTCTFVPLTETPKATAEYEITELHVKYLESMIRREPQYWLWSHRRWKFKPEDKH</sequence>
<keyword evidence="7" id="KW-0812">Transmembrane</keyword>
<evidence type="ECO:0000313" key="8">
    <source>
        <dbReference type="EMBL" id="GAA4310973.1"/>
    </source>
</evidence>
<keyword evidence="9" id="KW-1185">Reference proteome</keyword>
<evidence type="ECO:0000256" key="4">
    <source>
        <dbReference type="ARBA" id="ARBA00022679"/>
    </source>
</evidence>
<evidence type="ECO:0000313" key="9">
    <source>
        <dbReference type="Proteomes" id="UP001500582"/>
    </source>
</evidence>
<evidence type="ECO:0000256" key="5">
    <source>
        <dbReference type="ARBA" id="ARBA00023136"/>
    </source>
</evidence>
<keyword evidence="4" id="KW-0808">Transferase</keyword>
<comment type="caution">
    <text evidence="8">The sequence shown here is derived from an EMBL/GenBank/DDBJ whole genome shotgun (WGS) entry which is preliminary data.</text>
</comment>
<dbReference type="Proteomes" id="UP001500582">
    <property type="component" value="Unassembled WGS sequence"/>
</dbReference>
<dbReference type="PIRSF" id="PIRSF026649">
    <property type="entry name" value="MsbB"/>
    <property type="match status" value="1"/>
</dbReference>
<comment type="subcellular location">
    <subcellularLocation>
        <location evidence="1">Cell inner membrane</location>
    </subcellularLocation>
</comment>
<keyword evidence="2" id="KW-1003">Cell membrane</keyword>
<dbReference type="Pfam" id="PF03279">
    <property type="entry name" value="Lip_A_acyltrans"/>
    <property type="match status" value="1"/>
</dbReference>
<proteinExistence type="predicted"/>
<evidence type="ECO:0000256" key="1">
    <source>
        <dbReference type="ARBA" id="ARBA00004533"/>
    </source>
</evidence>
<evidence type="ECO:0000256" key="6">
    <source>
        <dbReference type="ARBA" id="ARBA00023315"/>
    </source>
</evidence>
<dbReference type="PANTHER" id="PTHR30606:SF10">
    <property type="entry name" value="PHOSPHATIDYLINOSITOL MANNOSIDE ACYLTRANSFERASE"/>
    <property type="match status" value="1"/>
</dbReference>
<evidence type="ECO:0000256" key="2">
    <source>
        <dbReference type="ARBA" id="ARBA00022475"/>
    </source>
</evidence>
<evidence type="ECO:0000256" key="7">
    <source>
        <dbReference type="SAM" id="Phobius"/>
    </source>
</evidence>
<reference evidence="9" key="1">
    <citation type="journal article" date="2019" name="Int. J. Syst. Evol. Microbiol.">
        <title>The Global Catalogue of Microorganisms (GCM) 10K type strain sequencing project: providing services to taxonomists for standard genome sequencing and annotation.</title>
        <authorList>
            <consortium name="The Broad Institute Genomics Platform"/>
            <consortium name="The Broad Institute Genome Sequencing Center for Infectious Disease"/>
            <person name="Wu L."/>
            <person name="Ma J."/>
        </authorList>
    </citation>
    <scope>NUCLEOTIDE SEQUENCE [LARGE SCALE GENOMIC DNA]</scope>
    <source>
        <strain evidence="9">JCM 17705</strain>
    </source>
</reference>